<dbReference type="AlphaFoldDB" id="A0A0W7Z0P2"/>
<dbReference type="EMBL" id="LPXH01000025">
    <property type="protein sequence ID" value="KUF40999.1"/>
    <property type="molecule type" value="Genomic_DNA"/>
</dbReference>
<evidence type="ECO:0000313" key="3">
    <source>
        <dbReference type="Proteomes" id="UP000053300"/>
    </source>
</evidence>
<sequence>MGLQPLHIHQHQAINTTRKVGVYAKVQKAYTVGLCDLGVLLVERRHTAAHMGQQMLQAYKICSAVVSRQLGMHIPAF</sequence>
<protein>
    <submittedName>
        <fullName evidence="2">Uncharacterized protein</fullName>
    </submittedName>
</protein>
<name>A0A0W7Z0P2_9BURK</name>
<evidence type="ECO:0000313" key="2">
    <source>
        <dbReference type="EMBL" id="KUF40999.1"/>
    </source>
</evidence>
<dbReference type="Proteomes" id="UP000053300">
    <property type="component" value="Unassembled WGS sequence"/>
</dbReference>
<accession>A0A1V0BFA4</accession>
<evidence type="ECO:0000313" key="4">
    <source>
        <dbReference type="Proteomes" id="UP000242792"/>
    </source>
</evidence>
<proteinExistence type="predicted"/>
<gene>
    <name evidence="2" type="ORF">AS359_09260</name>
    <name evidence="1" type="ORF">B5M06_10680</name>
</gene>
<reference evidence="1 4" key="2">
    <citation type="submission" date="2017-03" db="EMBL/GenBank/DDBJ databases">
        <title>Rapid Whole Genome Sequencing of Comamonas kerstersii Causing Continuous ambulatory Peritoneal Dialysis-Associated Peritonitis.</title>
        <authorList>
            <person name="Zheng B."/>
        </authorList>
    </citation>
    <scope>NUCLEOTIDE SEQUENCE [LARGE SCALE GENOMIC DNA]</scope>
    <source>
        <strain evidence="1 4">8943</strain>
    </source>
</reference>
<evidence type="ECO:0000313" key="1">
    <source>
        <dbReference type="EMBL" id="AQZ98643.1"/>
    </source>
</evidence>
<reference evidence="2 3" key="1">
    <citation type="submission" date="2015-12" db="EMBL/GenBank/DDBJ databases">
        <title>Complete genome sequence of a multi-drug resistant strain Acidovorax sp. 12322-1.</title>
        <authorList>
            <person name="Ming D."/>
            <person name="Wang M."/>
            <person name="Hu S."/>
            <person name="Zhou Y."/>
            <person name="Jiang T."/>
        </authorList>
    </citation>
    <scope>NUCLEOTIDE SEQUENCE [LARGE SCALE GENOMIC DNA]</scope>
    <source>
        <strain evidence="2 3">12322-1</strain>
    </source>
</reference>
<accession>A0A0W7Z0P2</accession>
<dbReference type="EMBL" id="CP020121">
    <property type="protein sequence ID" value="AQZ98643.1"/>
    <property type="molecule type" value="Genomic_DNA"/>
</dbReference>
<keyword evidence="3" id="KW-1185">Reference proteome</keyword>
<dbReference type="KEGG" id="cke:B5M06_10680"/>
<dbReference type="Proteomes" id="UP000242792">
    <property type="component" value="Chromosome"/>
</dbReference>
<organism evidence="2 3">
    <name type="scientific">Comamonas kerstersii</name>
    <dbReference type="NCBI Taxonomy" id="225992"/>
    <lineage>
        <taxon>Bacteria</taxon>
        <taxon>Pseudomonadati</taxon>
        <taxon>Pseudomonadota</taxon>
        <taxon>Betaproteobacteria</taxon>
        <taxon>Burkholderiales</taxon>
        <taxon>Comamonadaceae</taxon>
        <taxon>Comamonas</taxon>
    </lineage>
</organism>